<evidence type="ECO:0000256" key="1">
    <source>
        <dbReference type="ARBA" id="ARBA00004651"/>
    </source>
</evidence>
<dbReference type="InterPro" id="IPR032808">
    <property type="entry name" value="DoxX"/>
</dbReference>
<dbReference type="Pfam" id="PF07681">
    <property type="entry name" value="DoxX"/>
    <property type="match status" value="1"/>
</dbReference>
<evidence type="ECO:0000256" key="5">
    <source>
        <dbReference type="ARBA" id="ARBA00022989"/>
    </source>
</evidence>
<feature type="transmembrane region" description="Helical" evidence="7">
    <location>
        <begin position="46"/>
        <end position="64"/>
    </location>
</feature>
<name>A0A132F437_9BURK</name>
<organism evidence="8 9">
    <name type="scientific">Burkholderia pseudomultivorans</name>
    <dbReference type="NCBI Taxonomy" id="1207504"/>
    <lineage>
        <taxon>Bacteria</taxon>
        <taxon>Pseudomonadati</taxon>
        <taxon>Pseudomonadota</taxon>
        <taxon>Betaproteobacteria</taxon>
        <taxon>Burkholderiales</taxon>
        <taxon>Burkholderiaceae</taxon>
        <taxon>Burkholderia</taxon>
        <taxon>Burkholderia cepacia complex</taxon>
    </lineage>
</organism>
<protein>
    <submittedName>
        <fullName evidence="8">LysR family transcriptional regulator</fullName>
    </submittedName>
</protein>
<dbReference type="PANTHER" id="PTHR33452:SF1">
    <property type="entry name" value="INNER MEMBRANE PROTEIN YPHA-RELATED"/>
    <property type="match status" value="1"/>
</dbReference>
<evidence type="ECO:0000313" key="8">
    <source>
        <dbReference type="EMBL" id="KWF68751.1"/>
    </source>
</evidence>
<evidence type="ECO:0000256" key="3">
    <source>
        <dbReference type="ARBA" id="ARBA00022475"/>
    </source>
</evidence>
<evidence type="ECO:0000313" key="9">
    <source>
        <dbReference type="Proteomes" id="UP000061512"/>
    </source>
</evidence>
<keyword evidence="3" id="KW-1003">Cell membrane</keyword>
<dbReference type="EMBL" id="LPJX01000022">
    <property type="protein sequence ID" value="KWF68751.1"/>
    <property type="molecule type" value="Genomic_DNA"/>
</dbReference>
<comment type="subcellular location">
    <subcellularLocation>
        <location evidence="1">Cell membrane</location>
        <topology evidence="1">Multi-pass membrane protein</topology>
    </subcellularLocation>
</comment>
<keyword evidence="4 7" id="KW-0812">Transmembrane</keyword>
<comment type="caution">
    <text evidence="8">The sequence shown here is derived from an EMBL/GenBank/DDBJ whole genome shotgun (WGS) entry which is preliminary data.</text>
</comment>
<feature type="transmembrane region" description="Helical" evidence="7">
    <location>
        <begin position="71"/>
        <end position="92"/>
    </location>
</feature>
<evidence type="ECO:0000256" key="6">
    <source>
        <dbReference type="ARBA" id="ARBA00023136"/>
    </source>
</evidence>
<reference evidence="8 9" key="1">
    <citation type="submission" date="2015-11" db="EMBL/GenBank/DDBJ databases">
        <title>Expanding the genomic diversity of Burkholderia species for the development of highly accurate diagnostics.</title>
        <authorList>
            <person name="Sahl J."/>
            <person name="Keim P."/>
            <person name="Wagner D."/>
        </authorList>
    </citation>
    <scope>NUCLEOTIDE SEQUENCE [LARGE SCALE GENOMIC DNA]</scope>
    <source>
        <strain evidence="8 9">MSMB574WGS</strain>
    </source>
</reference>
<dbReference type="Proteomes" id="UP000061512">
    <property type="component" value="Unassembled WGS sequence"/>
</dbReference>
<feature type="transmembrane region" description="Helical" evidence="7">
    <location>
        <begin position="104"/>
        <end position="123"/>
    </location>
</feature>
<keyword evidence="5 7" id="KW-1133">Transmembrane helix</keyword>
<evidence type="ECO:0000256" key="2">
    <source>
        <dbReference type="ARBA" id="ARBA00006679"/>
    </source>
</evidence>
<dbReference type="PANTHER" id="PTHR33452">
    <property type="entry name" value="OXIDOREDUCTASE CATD-RELATED"/>
    <property type="match status" value="1"/>
</dbReference>
<dbReference type="RefSeq" id="WP_060255215.1">
    <property type="nucleotide sequence ID" value="NZ_LPJO01000061.1"/>
</dbReference>
<dbReference type="AlphaFoldDB" id="A0A132F437"/>
<comment type="similarity">
    <text evidence="2">Belongs to the DoxX family.</text>
</comment>
<evidence type="ECO:0000256" key="4">
    <source>
        <dbReference type="ARBA" id="ARBA00022692"/>
    </source>
</evidence>
<dbReference type="GO" id="GO:0005886">
    <property type="term" value="C:plasma membrane"/>
    <property type="evidence" value="ECO:0007669"/>
    <property type="project" value="UniProtKB-SubCell"/>
</dbReference>
<dbReference type="InterPro" id="IPR051907">
    <property type="entry name" value="DoxX-like_oxidoreductase"/>
</dbReference>
<evidence type="ECO:0000256" key="7">
    <source>
        <dbReference type="SAM" id="Phobius"/>
    </source>
</evidence>
<keyword evidence="6 7" id="KW-0472">Membrane</keyword>
<accession>A0A132F437</accession>
<sequence>MERFKFLPLLGRILIGAPFAMSGLGKLGAYGATVGYIAAMGLPVPPLAFVVSVLVELGGGLLLIAGYRARVVALALAVFSVVTALVFHHNFADQNQMIHFLKNWMMAGGLLQIACFGAGAFSLDARAVRNGTRNVALNANY</sequence>
<gene>
    <name evidence="8" type="ORF">WT57_00350</name>
</gene>
<proteinExistence type="inferred from homology"/>